<name>A0A2M7TG09_9BACT</name>
<keyword evidence="1" id="KW-1133">Transmembrane helix</keyword>
<dbReference type="Proteomes" id="UP000230553">
    <property type="component" value="Unassembled WGS sequence"/>
</dbReference>
<accession>A0A2M7TG09</accession>
<evidence type="ECO:0000256" key="1">
    <source>
        <dbReference type="SAM" id="Phobius"/>
    </source>
</evidence>
<keyword evidence="1" id="KW-0472">Membrane</keyword>
<feature type="transmembrane region" description="Helical" evidence="1">
    <location>
        <begin position="52"/>
        <end position="73"/>
    </location>
</feature>
<feature type="transmembrane region" description="Helical" evidence="1">
    <location>
        <begin position="88"/>
        <end position="110"/>
    </location>
</feature>
<dbReference type="InterPro" id="IPR043993">
    <property type="entry name" value="T4SS_pilin"/>
</dbReference>
<reference evidence="3" key="1">
    <citation type="submission" date="2017-09" db="EMBL/GenBank/DDBJ databases">
        <title>Depth-based differentiation of microbial function through sediment-hosted aquifers and enrichment of novel symbionts in the deep terrestrial subsurface.</title>
        <authorList>
            <person name="Probst A.J."/>
            <person name="Ladd B."/>
            <person name="Jarett J.K."/>
            <person name="Geller-Mcgrath D.E."/>
            <person name="Sieber C.M.K."/>
            <person name="Emerson J.B."/>
            <person name="Anantharaman K."/>
            <person name="Thomas B.C."/>
            <person name="Malmstrom R."/>
            <person name="Stieglmeier M."/>
            <person name="Klingl A."/>
            <person name="Woyke T."/>
            <person name="Ryan C.M."/>
            <person name="Banfield J.F."/>
        </authorList>
    </citation>
    <scope>NUCLEOTIDE SEQUENCE [LARGE SCALE GENOMIC DNA]</scope>
</reference>
<keyword evidence="1" id="KW-0812">Transmembrane</keyword>
<proteinExistence type="predicted"/>
<comment type="caution">
    <text evidence="2">The sequence shown here is derived from an EMBL/GenBank/DDBJ whole genome shotgun (WGS) entry which is preliminary data.</text>
</comment>
<evidence type="ECO:0000313" key="3">
    <source>
        <dbReference type="Proteomes" id="UP000230553"/>
    </source>
</evidence>
<dbReference type="EMBL" id="PFNM01000028">
    <property type="protein sequence ID" value="PIZ44954.1"/>
    <property type="molecule type" value="Genomic_DNA"/>
</dbReference>
<dbReference type="Pfam" id="PF18895">
    <property type="entry name" value="T4SS_pilin"/>
    <property type="match status" value="1"/>
</dbReference>
<protein>
    <submittedName>
        <fullName evidence="2">Uncharacterized protein</fullName>
    </submittedName>
</protein>
<dbReference type="AlphaFoldDB" id="A0A2M7TG09"/>
<gene>
    <name evidence="2" type="ORF">COY31_01400</name>
</gene>
<organism evidence="2 3">
    <name type="scientific">Candidatus Wolfebacteria bacterium CG_4_10_14_0_2_um_filter_39_18</name>
    <dbReference type="NCBI Taxonomy" id="1975061"/>
    <lineage>
        <taxon>Bacteria</taxon>
        <taxon>Candidatus Wolfeibacteriota</taxon>
    </lineage>
</organism>
<sequence>MIKSFLENIFLGFNNAALAQGGPGAGGYPGGELANPLGTNNIIQVINNVLNYLIYISVPILAILILVGGFQILTARGEPAKITSGKQTITYAVIGFVIILVSKGVALILLKIMK</sequence>
<evidence type="ECO:0000313" key="2">
    <source>
        <dbReference type="EMBL" id="PIZ44954.1"/>
    </source>
</evidence>